<accession>A0AA39I9C9</accession>
<name>A0AA39I9C9_9BILA</name>
<dbReference type="EMBL" id="JAUCMV010000002">
    <property type="protein sequence ID" value="KAK0420231.1"/>
    <property type="molecule type" value="Genomic_DNA"/>
</dbReference>
<sequence length="104" mass="12009">MVDRKTLQYLQNLSGNWSDISETHNSRRLELKVNIFVDEWVIRGLSDPAAEVRKFEAILRQRFTQQINATHSKLGCGEHVCQHEHGTLFSSFRKSSVADPRILD</sequence>
<keyword evidence="2" id="KW-1185">Reference proteome</keyword>
<evidence type="ECO:0000313" key="1">
    <source>
        <dbReference type="EMBL" id="KAK0420231.1"/>
    </source>
</evidence>
<protein>
    <submittedName>
        <fullName evidence="1">Uncharacterized protein</fullName>
    </submittedName>
</protein>
<organism evidence="1 2">
    <name type="scientific">Steinernema hermaphroditum</name>
    <dbReference type="NCBI Taxonomy" id="289476"/>
    <lineage>
        <taxon>Eukaryota</taxon>
        <taxon>Metazoa</taxon>
        <taxon>Ecdysozoa</taxon>
        <taxon>Nematoda</taxon>
        <taxon>Chromadorea</taxon>
        <taxon>Rhabditida</taxon>
        <taxon>Tylenchina</taxon>
        <taxon>Panagrolaimomorpha</taxon>
        <taxon>Strongyloidoidea</taxon>
        <taxon>Steinernematidae</taxon>
        <taxon>Steinernema</taxon>
    </lineage>
</organism>
<reference evidence="1" key="1">
    <citation type="submission" date="2023-06" db="EMBL/GenBank/DDBJ databases">
        <title>Genomic analysis of the entomopathogenic nematode Steinernema hermaphroditum.</title>
        <authorList>
            <person name="Schwarz E.M."/>
            <person name="Heppert J.K."/>
            <person name="Baniya A."/>
            <person name="Schwartz H.T."/>
            <person name="Tan C.-H."/>
            <person name="Antoshechkin I."/>
            <person name="Sternberg P.W."/>
            <person name="Goodrich-Blair H."/>
            <person name="Dillman A.R."/>
        </authorList>
    </citation>
    <scope>NUCLEOTIDE SEQUENCE</scope>
    <source>
        <strain evidence="1">PS9179</strain>
        <tissue evidence="1">Whole animal</tissue>
    </source>
</reference>
<dbReference type="AlphaFoldDB" id="A0AA39I9C9"/>
<proteinExistence type="predicted"/>
<dbReference type="Proteomes" id="UP001175271">
    <property type="component" value="Unassembled WGS sequence"/>
</dbReference>
<gene>
    <name evidence="1" type="ORF">QR680_014575</name>
</gene>
<evidence type="ECO:0000313" key="2">
    <source>
        <dbReference type="Proteomes" id="UP001175271"/>
    </source>
</evidence>
<comment type="caution">
    <text evidence="1">The sequence shown here is derived from an EMBL/GenBank/DDBJ whole genome shotgun (WGS) entry which is preliminary data.</text>
</comment>